<protein>
    <submittedName>
        <fullName evidence="1">Uncharacterized protein</fullName>
    </submittedName>
</protein>
<keyword evidence="2" id="KW-1185">Reference proteome</keyword>
<dbReference type="Proteomes" id="UP000184267">
    <property type="component" value="Unassembled WGS sequence"/>
</dbReference>
<dbReference type="OrthoDB" id="3260441at2759"/>
<accession>A0A1M2VY29</accession>
<evidence type="ECO:0000313" key="1">
    <source>
        <dbReference type="EMBL" id="OJT12511.1"/>
    </source>
</evidence>
<sequence length="310" mass="36260">MIVKKFASLRTLADRRTFVEERQQFVTLMQTHDISVLRWLRGNRNERYAEEDAAREDRKTALLEKLEELGYTSADYPDNDAWNKIMARPTRLTDRSSYSYKPAVSFINLDFFKVWKAAQPKLVALIEQKREDDRQAAFDKRLRKRCAEFAPFYEVFLQNTLSQDDLLFAPNWHDACTLPVVLEMTSEDDANIVVTQERTTAIEQRIVLNVREYASQTKRDLVEMLHREKCGKGNFTTPPSLEMPEIDAELAKASSLFVCCRCSLKVPVSATAICAHWRAEHPRLKWNNKWPIEEYFDHRRKHSDRPSTLP</sequence>
<organism evidence="1 2">
    <name type="scientific">Trametes pubescens</name>
    <name type="common">White-rot fungus</name>
    <dbReference type="NCBI Taxonomy" id="154538"/>
    <lineage>
        <taxon>Eukaryota</taxon>
        <taxon>Fungi</taxon>
        <taxon>Dikarya</taxon>
        <taxon>Basidiomycota</taxon>
        <taxon>Agaricomycotina</taxon>
        <taxon>Agaricomycetes</taxon>
        <taxon>Polyporales</taxon>
        <taxon>Polyporaceae</taxon>
        <taxon>Trametes</taxon>
    </lineage>
</organism>
<reference evidence="1 2" key="1">
    <citation type="submission" date="2016-10" db="EMBL/GenBank/DDBJ databases">
        <title>Genome sequence of the basidiomycete white-rot fungus Trametes pubescens.</title>
        <authorList>
            <person name="Makela M.R."/>
            <person name="Granchi Z."/>
            <person name="Peng M."/>
            <person name="De Vries R.P."/>
            <person name="Grigoriev I."/>
            <person name="Riley R."/>
            <person name="Hilden K."/>
        </authorList>
    </citation>
    <scope>NUCLEOTIDE SEQUENCE [LARGE SCALE GENOMIC DNA]</scope>
    <source>
        <strain evidence="1 2">FBCC735</strain>
    </source>
</reference>
<evidence type="ECO:0000313" key="2">
    <source>
        <dbReference type="Proteomes" id="UP000184267"/>
    </source>
</evidence>
<name>A0A1M2VY29_TRAPU</name>
<gene>
    <name evidence="1" type="ORF">TRAPUB_10912</name>
</gene>
<dbReference type="AlphaFoldDB" id="A0A1M2VY29"/>
<proteinExistence type="predicted"/>
<comment type="caution">
    <text evidence="1">The sequence shown here is derived from an EMBL/GenBank/DDBJ whole genome shotgun (WGS) entry which is preliminary data.</text>
</comment>
<dbReference type="EMBL" id="MNAD01000480">
    <property type="protein sequence ID" value="OJT12511.1"/>
    <property type="molecule type" value="Genomic_DNA"/>
</dbReference>